<dbReference type="AlphaFoldDB" id="A0AAP0WR43"/>
<dbReference type="PANTHER" id="PTHR31973">
    <property type="entry name" value="POLYPROTEIN, PUTATIVE-RELATED"/>
    <property type="match status" value="1"/>
</dbReference>
<accession>A0AAP0WR43</accession>
<proteinExistence type="predicted"/>
<evidence type="ECO:0000313" key="3">
    <source>
        <dbReference type="Proteomes" id="UP001415857"/>
    </source>
</evidence>
<evidence type="ECO:0000313" key="2">
    <source>
        <dbReference type="EMBL" id="KAK9275080.1"/>
    </source>
</evidence>
<protein>
    <recommendedName>
        <fullName evidence="1">MULE transposase domain-containing protein</fullName>
    </recommendedName>
</protein>
<feature type="domain" description="MULE transposase" evidence="1">
    <location>
        <begin position="85"/>
        <end position="128"/>
    </location>
</feature>
<dbReference type="Proteomes" id="UP001415857">
    <property type="component" value="Unassembled WGS sequence"/>
</dbReference>
<name>A0AAP0WR43_LIQFO</name>
<evidence type="ECO:0000259" key="1">
    <source>
        <dbReference type="Pfam" id="PF10551"/>
    </source>
</evidence>
<dbReference type="InterPro" id="IPR018289">
    <property type="entry name" value="MULE_transposase_dom"/>
</dbReference>
<organism evidence="2 3">
    <name type="scientific">Liquidambar formosana</name>
    <name type="common">Formosan gum</name>
    <dbReference type="NCBI Taxonomy" id="63359"/>
    <lineage>
        <taxon>Eukaryota</taxon>
        <taxon>Viridiplantae</taxon>
        <taxon>Streptophyta</taxon>
        <taxon>Embryophyta</taxon>
        <taxon>Tracheophyta</taxon>
        <taxon>Spermatophyta</taxon>
        <taxon>Magnoliopsida</taxon>
        <taxon>eudicotyledons</taxon>
        <taxon>Gunneridae</taxon>
        <taxon>Pentapetalae</taxon>
        <taxon>Saxifragales</taxon>
        <taxon>Altingiaceae</taxon>
        <taxon>Liquidambar</taxon>
    </lineage>
</organism>
<dbReference type="PANTHER" id="PTHR31973:SF187">
    <property type="entry name" value="MUTATOR TRANSPOSASE MUDRA PROTEIN"/>
    <property type="match status" value="1"/>
</dbReference>
<comment type="caution">
    <text evidence="2">The sequence shown here is derived from an EMBL/GenBank/DDBJ whole genome shotgun (WGS) entry which is preliminary data.</text>
</comment>
<dbReference type="Pfam" id="PF10551">
    <property type="entry name" value="MULE"/>
    <property type="match status" value="1"/>
</dbReference>
<keyword evidence="3" id="KW-1185">Reference proteome</keyword>
<gene>
    <name evidence="2" type="ORF">L1049_022339</name>
</gene>
<sequence>MVRVSRSQAYNAKKKALEIVNGKHTKQFKKIWDYTHALLRNNEGSTMKLLTDTPSIPNALPIFQWLYICIAACKRGFLASCRPYIGVDGCFFKRANRGQLLAAVGRDGNNQMFPIAFAVVEGETKESWA</sequence>
<reference evidence="2 3" key="1">
    <citation type="journal article" date="2024" name="Plant J.">
        <title>Genome sequences and population genomics reveal climatic adaptation and genomic divergence between two closely related sweetgum species.</title>
        <authorList>
            <person name="Xu W.Q."/>
            <person name="Ren C.Q."/>
            <person name="Zhang X.Y."/>
            <person name="Comes H.P."/>
            <person name="Liu X.H."/>
            <person name="Li Y.G."/>
            <person name="Kettle C.J."/>
            <person name="Jalonen R."/>
            <person name="Gaisberger H."/>
            <person name="Ma Y.Z."/>
            <person name="Qiu Y.X."/>
        </authorList>
    </citation>
    <scope>NUCLEOTIDE SEQUENCE [LARGE SCALE GENOMIC DNA]</scope>
    <source>
        <strain evidence="2">Hangzhou</strain>
    </source>
</reference>
<dbReference type="EMBL" id="JBBPBK010000011">
    <property type="protein sequence ID" value="KAK9275080.1"/>
    <property type="molecule type" value="Genomic_DNA"/>
</dbReference>